<dbReference type="GO" id="GO:0005615">
    <property type="term" value="C:extracellular space"/>
    <property type="evidence" value="ECO:0007669"/>
    <property type="project" value="TreeGrafter"/>
</dbReference>
<reference evidence="5" key="1">
    <citation type="submission" date="2025-08" db="UniProtKB">
        <authorList>
            <consortium name="Ensembl"/>
        </authorList>
    </citation>
    <scope>IDENTIFICATION</scope>
</reference>
<evidence type="ECO:0000313" key="5">
    <source>
        <dbReference type="Ensembl" id="ENSSTUP00000027756.1"/>
    </source>
</evidence>
<keyword evidence="2" id="KW-0964">Secreted</keyword>
<dbReference type="Pfam" id="PF02191">
    <property type="entry name" value="OLF"/>
    <property type="match status" value="1"/>
</dbReference>
<dbReference type="AlphaFoldDB" id="A0A673XZS3"/>
<feature type="domain" description="Olfactomedin-like" evidence="4">
    <location>
        <begin position="246"/>
        <end position="520"/>
    </location>
</feature>
<evidence type="ECO:0000256" key="3">
    <source>
        <dbReference type="PROSITE-ProRule" id="PRU00446"/>
    </source>
</evidence>
<dbReference type="OMA" id="PYCYYEC"/>
<dbReference type="GO" id="GO:0007165">
    <property type="term" value="P:signal transduction"/>
    <property type="evidence" value="ECO:0007669"/>
    <property type="project" value="TreeGrafter"/>
</dbReference>
<dbReference type="GeneTree" id="ENSGT00940000165829"/>
<comment type="subcellular location">
    <subcellularLocation>
        <location evidence="1">Secreted</location>
    </subcellularLocation>
</comment>
<organism evidence="5 6">
    <name type="scientific">Salmo trutta</name>
    <name type="common">Brown trout</name>
    <dbReference type="NCBI Taxonomy" id="8032"/>
    <lineage>
        <taxon>Eukaryota</taxon>
        <taxon>Metazoa</taxon>
        <taxon>Chordata</taxon>
        <taxon>Craniata</taxon>
        <taxon>Vertebrata</taxon>
        <taxon>Euteleostomi</taxon>
        <taxon>Actinopterygii</taxon>
        <taxon>Neopterygii</taxon>
        <taxon>Teleostei</taxon>
        <taxon>Protacanthopterygii</taxon>
        <taxon>Salmoniformes</taxon>
        <taxon>Salmonidae</taxon>
        <taxon>Salmoninae</taxon>
        <taxon>Salmo</taxon>
    </lineage>
</organism>
<reference evidence="5" key="2">
    <citation type="submission" date="2025-09" db="UniProtKB">
        <authorList>
            <consortium name="Ensembl"/>
        </authorList>
    </citation>
    <scope>IDENTIFICATION</scope>
</reference>
<evidence type="ECO:0000256" key="2">
    <source>
        <dbReference type="ARBA" id="ARBA00022525"/>
    </source>
</evidence>
<evidence type="ECO:0000259" key="4">
    <source>
        <dbReference type="PROSITE" id="PS51132"/>
    </source>
</evidence>
<proteinExistence type="predicted"/>
<keyword evidence="6" id="KW-1185">Reference proteome</keyword>
<dbReference type="PROSITE" id="PS51132">
    <property type="entry name" value="OLF"/>
    <property type="match status" value="1"/>
</dbReference>
<dbReference type="Ensembl" id="ENSSTUT00000029052.1">
    <property type="protein sequence ID" value="ENSSTUP00000027756.1"/>
    <property type="gene ID" value="ENSSTUG00000012061.1"/>
</dbReference>
<protein>
    <submittedName>
        <fullName evidence="5">Olfactomedin 4-like 2</fullName>
    </submittedName>
</protein>
<dbReference type="PANTHER" id="PTHR23192">
    <property type="entry name" value="OLFACTOMEDIN-RELATED"/>
    <property type="match status" value="1"/>
</dbReference>
<dbReference type="InterPro" id="IPR050605">
    <property type="entry name" value="Olfactomedin-like_domain"/>
</dbReference>
<dbReference type="InterPro" id="IPR003112">
    <property type="entry name" value="Olfac-like_dom"/>
</dbReference>
<comment type="caution">
    <text evidence="3">Lacks conserved residue(s) required for the propagation of feature annotation.</text>
</comment>
<dbReference type="PANTHER" id="PTHR23192:SF31">
    <property type="entry name" value="OLFACTOMEDIN-4-LIKE"/>
    <property type="match status" value="1"/>
</dbReference>
<accession>A0A673XZS3</accession>
<sequence>MVSHPGNELDLSQPLHLHRKKLPATAKVVTSVAVYILKAKVVLKSQSCSFSFQCAVGTLTLTMLLLLLLLTSTSNGDAQRIPGLTKDDSCSCQVNSSVWAFPAMKFEGVLQLVQDCGDSLQNLQAQVKLSNERLPEIQATIENVTARLEPYQYLNDQGLYTALHLRQLANELRELEEDISSIHQDKPSDQTQKLTQEIGKVRKEVDKMHLSNTFNMKTVKEKLRSLKNGVESCRTIPEVFISKQGVCSQRIMSNISPPVITKISPYGKSYTSGSWGRQAKQVMEDQEGSGVFYWVQPLVNGHRLGNTVRRYRSYDDFMASKNHEDVSVAPSYSHANAIQGSGTVVYGEAVFYNCYNSPELCRYDLQTKVTTRLKIPDIGTNNEFPYCYYNCKDWTDTDFAADETGLWVIYSTRGNHGNLVLSRLDSEAFNVTHTWTTRLFKKSVTNAFMVCGILYATRYIDRFHEEVFYAFDTATGKDDNTLALPLEKIENGVASLSYNPIDRQLYMYNDGYLLSYQAIF</sequence>
<gene>
    <name evidence="5" type="primary">si:ch211-194m7.8</name>
</gene>
<dbReference type="InParanoid" id="A0A673XZS3"/>
<dbReference type="SMART" id="SM00284">
    <property type="entry name" value="OLF"/>
    <property type="match status" value="1"/>
</dbReference>
<dbReference type="Proteomes" id="UP000472277">
    <property type="component" value="Chromosome 7"/>
</dbReference>
<evidence type="ECO:0000256" key="1">
    <source>
        <dbReference type="ARBA" id="ARBA00004613"/>
    </source>
</evidence>
<name>A0A673XZS3_SALTR</name>
<evidence type="ECO:0000313" key="6">
    <source>
        <dbReference type="Proteomes" id="UP000472277"/>
    </source>
</evidence>